<dbReference type="Gene3D" id="3.40.50.2300">
    <property type="match status" value="1"/>
</dbReference>
<organism evidence="3 4">
    <name type="scientific">Thauera humireducens</name>
    <dbReference type="NCBI Taxonomy" id="1134435"/>
    <lineage>
        <taxon>Bacteria</taxon>
        <taxon>Pseudomonadati</taxon>
        <taxon>Pseudomonadota</taxon>
        <taxon>Betaproteobacteria</taxon>
        <taxon>Rhodocyclales</taxon>
        <taxon>Zoogloeaceae</taxon>
        <taxon>Thauera</taxon>
    </lineage>
</organism>
<dbReference type="InterPro" id="IPR001789">
    <property type="entry name" value="Sig_transdc_resp-reg_receiver"/>
</dbReference>
<comment type="caution">
    <text evidence="1">Lacks conserved residue(s) required for the propagation of feature annotation.</text>
</comment>
<dbReference type="SMART" id="SM00448">
    <property type="entry name" value="REC"/>
    <property type="match status" value="1"/>
</dbReference>
<dbReference type="SUPFAM" id="SSF48452">
    <property type="entry name" value="TPR-like"/>
    <property type="match status" value="1"/>
</dbReference>
<dbReference type="KEGG" id="thu:AC731_010880"/>
<name>A0A127K618_9RHOO</name>
<dbReference type="Pfam" id="PF13432">
    <property type="entry name" value="TPR_16"/>
    <property type="match status" value="1"/>
</dbReference>
<dbReference type="GO" id="GO:0000160">
    <property type="term" value="P:phosphorelay signal transduction system"/>
    <property type="evidence" value="ECO:0007669"/>
    <property type="project" value="InterPro"/>
</dbReference>
<dbReference type="InterPro" id="IPR011990">
    <property type="entry name" value="TPR-like_helical_dom_sf"/>
</dbReference>
<proteinExistence type="predicted"/>
<protein>
    <submittedName>
        <fullName evidence="3">Response regulator</fullName>
    </submittedName>
</protein>
<evidence type="ECO:0000313" key="4">
    <source>
        <dbReference type="Proteomes" id="UP000036902"/>
    </source>
</evidence>
<accession>A0A127K618</accession>
<dbReference type="STRING" id="1134435.AC731_010880"/>
<sequence>MLLPNELEVLVVESQPNMRAQLRTMLSSIGIENAQYAVSATAAMKRLREHRYDLILCEYNLGEGQDGQHLLEDLHAHGIIPLDTVFVMITGERNYERVTSACELSPNDYILKPLNAETLRVRLLRAFQKRDIFLPAWQLMRLGDPVGAIEYCRIARDENPQHLTDLLRLQAQLHASIGQLDEAESLYREILGSRSIPWAELGLARLLVLKKRYVEAEDILTGLIARHDRFIAAYELLAQLREETGRPDEACATLNAAAEKSPHRVARLRHLGTLSLAIGNPAGAEEALAEVVRKGKYSEFRDPEDHVRLVQAQLAQAKVQDAQGTIADLDRSMGRQPKGEVCKAVCTALVHAHNNDRARAQAALKAAALAGGTVRELSVGLRQDLIRACFDQDMQEQASELVTDLLRSSADERTIETTRAVLDQRGLGHLSQEIEARIQTEVKSLVTTGAEKARAGDFDGAVAEMMSAARKLPGNPHVLFNAALALLRHIENRGWNDAFATQARGLIQRAQRLSPANPRLAAITEFMHALIKRYGIRPEKVLGRPARTF</sequence>
<dbReference type="EMBL" id="CP014646">
    <property type="protein sequence ID" value="AMO37402.1"/>
    <property type="molecule type" value="Genomic_DNA"/>
</dbReference>
<dbReference type="Proteomes" id="UP000036902">
    <property type="component" value="Chromosome"/>
</dbReference>
<dbReference type="RefSeq" id="WP_048706002.1">
    <property type="nucleotide sequence ID" value="NZ_CP014646.1"/>
</dbReference>
<dbReference type="Pfam" id="PF00072">
    <property type="entry name" value="Response_reg"/>
    <property type="match status" value="1"/>
</dbReference>
<evidence type="ECO:0000259" key="2">
    <source>
        <dbReference type="PROSITE" id="PS50110"/>
    </source>
</evidence>
<dbReference type="InterPro" id="IPR052048">
    <property type="entry name" value="ST_Response_Regulator"/>
</dbReference>
<dbReference type="SUPFAM" id="SSF52172">
    <property type="entry name" value="CheY-like"/>
    <property type="match status" value="1"/>
</dbReference>
<dbReference type="Gene3D" id="1.25.40.10">
    <property type="entry name" value="Tetratricopeptide repeat domain"/>
    <property type="match status" value="1"/>
</dbReference>
<feature type="domain" description="Response regulatory" evidence="2">
    <location>
        <begin position="8"/>
        <end position="127"/>
    </location>
</feature>
<gene>
    <name evidence="3" type="ORF">AC731_010880</name>
</gene>
<keyword evidence="4" id="KW-1185">Reference proteome</keyword>
<dbReference type="AlphaFoldDB" id="A0A127K618"/>
<evidence type="ECO:0000313" key="3">
    <source>
        <dbReference type="EMBL" id="AMO37402.1"/>
    </source>
</evidence>
<dbReference type="PANTHER" id="PTHR43228">
    <property type="entry name" value="TWO-COMPONENT RESPONSE REGULATOR"/>
    <property type="match status" value="1"/>
</dbReference>
<dbReference type="PROSITE" id="PS50110">
    <property type="entry name" value="RESPONSE_REGULATORY"/>
    <property type="match status" value="1"/>
</dbReference>
<dbReference type="PANTHER" id="PTHR43228:SF1">
    <property type="entry name" value="TWO-COMPONENT RESPONSE REGULATOR ARR22"/>
    <property type="match status" value="1"/>
</dbReference>
<evidence type="ECO:0000256" key="1">
    <source>
        <dbReference type="PROSITE-ProRule" id="PRU00169"/>
    </source>
</evidence>
<dbReference type="CDD" id="cd17589">
    <property type="entry name" value="REC_TPR"/>
    <property type="match status" value="1"/>
</dbReference>
<dbReference type="InterPro" id="IPR011006">
    <property type="entry name" value="CheY-like_superfamily"/>
</dbReference>
<reference evidence="4" key="1">
    <citation type="submission" date="2016-03" db="EMBL/GenBank/DDBJ databases">
        <authorList>
            <person name="Ma C."/>
            <person name="Zhou S."/>
            <person name="Yang G."/>
        </authorList>
    </citation>
    <scope>NUCLEOTIDE SEQUENCE [LARGE SCALE GENOMIC DNA]</scope>
    <source>
        <strain evidence="4">SgZ-1</strain>
    </source>
</reference>